<evidence type="ECO:0000313" key="6">
    <source>
        <dbReference type="EMBL" id="EMP41346.1"/>
    </source>
</evidence>
<evidence type="ECO:0000256" key="3">
    <source>
        <dbReference type="ARBA" id="ARBA00022989"/>
    </source>
</evidence>
<evidence type="ECO:0000256" key="1">
    <source>
        <dbReference type="ARBA" id="ARBA00004141"/>
    </source>
</evidence>
<keyword evidence="5" id="KW-0807">Transducer</keyword>
<accession>M7BU48</accession>
<evidence type="ECO:0000256" key="5">
    <source>
        <dbReference type="ARBA" id="ARBA00023224"/>
    </source>
</evidence>
<dbReference type="AlphaFoldDB" id="M7BU48"/>
<protein>
    <submittedName>
        <fullName evidence="6">Uncharacterized protein</fullName>
    </submittedName>
</protein>
<dbReference type="InterPro" id="IPR000725">
    <property type="entry name" value="Olfact_rcpt"/>
</dbReference>
<comment type="subcellular location">
    <subcellularLocation>
        <location evidence="1">Membrane</location>
        <topology evidence="1">Multi-pass membrane protein</topology>
    </subcellularLocation>
</comment>
<evidence type="ECO:0000256" key="2">
    <source>
        <dbReference type="ARBA" id="ARBA00022692"/>
    </source>
</evidence>
<evidence type="ECO:0000256" key="4">
    <source>
        <dbReference type="ARBA" id="ARBA00023136"/>
    </source>
</evidence>
<organism evidence="6 7">
    <name type="scientific">Chelonia mydas</name>
    <name type="common">Green sea-turtle</name>
    <name type="synonym">Chelonia agassizi</name>
    <dbReference type="NCBI Taxonomy" id="8469"/>
    <lineage>
        <taxon>Eukaryota</taxon>
        <taxon>Metazoa</taxon>
        <taxon>Chordata</taxon>
        <taxon>Craniata</taxon>
        <taxon>Vertebrata</taxon>
        <taxon>Euteleostomi</taxon>
        <taxon>Archelosauria</taxon>
        <taxon>Testudinata</taxon>
        <taxon>Testudines</taxon>
        <taxon>Cryptodira</taxon>
        <taxon>Durocryptodira</taxon>
        <taxon>Americhelydia</taxon>
        <taxon>Chelonioidea</taxon>
        <taxon>Cheloniidae</taxon>
        <taxon>Chelonia</taxon>
    </lineage>
</organism>
<dbReference type="GO" id="GO:0016020">
    <property type="term" value="C:membrane"/>
    <property type="evidence" value="ECO:0007669"/>
    <property type="project" value="UniProtKB-SubCell"/>
</dbReference>
<dbReference type="GO" id="GO:0004984">
    <property type="term" value="F:olfactory receptor activity"/>
    <property type="evidence" value="ECO:0007669"/>
    <property type="project" value="InterPro"/>
</dbReference>
<keyword evidence="3" id="KW-1133">Transmembrane helix</keyword>
<keyword evidence="7" id="KW-1185">Reference proteome</keyword>
<keyword evidence="2" id="KW-0812">Transmembrane</keyword>
<dbReference type="Proteomes" id="UP000031443">
    <property type="component" value="Unassembled WGS sequence"/>
</dbReference>
<sequence>MARPDFRHLQGIRSGALWAAPAEHPFPFSRQDVLTTVESCFGETSTDDMDDVDVDDMIHHHPTWGSLQAFVLRPSLGTYRKSGECMVWPQCGSAFQIFIANGYLLLPRMLNPILYEVRTHQIRDRPPLLFIQKGT</sequence>
<evidence type="ECO:0000313" key="7">
    <source>
        <dbReference type="Proteomes" id="UP000031443"/>
    </source>
</evidence>
<keyword evidence="4" id="KW-0472">Membrane</keyword>
<name>M7BU48_CHEMY</name>
<gene>
    <name evidence="6" type="ORF">UY3_01410</name>
</gene>
<dbReference type="Pfam" id="PF13853">
    <property type="entry name" value="7tm_4"/>
    <property type="match status" value="1"/>
</dbReference>
<dbReference type="GO" id="GO:0007186">
    <property type="term" value="P:G protein-coupled receptor signaling pathway"/>
    <property type="evidence" value="ECO:0007669"/>
    <property type="project" value="InterPro"/>
</dbReference>
<dbReference type="EMBL" id="KB493738">
    <property type="protein sequence ID" value="EMP41346.1"/>
    <property type="molecule type" value="Genomic_DNA"/>
</dbReference>
<proteinExistence type="predicted"/>
<reference evidence="7" key="1">
    <citation type="journal article" date="2013" name="Nat. Genet.">
        <title>The draft genomes of soft-shell turtle and green sea turtle yield insights into the development and evolution of the turtle-specific body plan.</title>
        <authorList>
            <person name="Wang Z."/>
            <person name="Pascual-Anaya J."/>
            <person name="Zadissa A."/>
            <person name="Li W."/>
            <person name="Niimura Y."/>
            <person name="Huang Z."/>
            <person name="Li C."/>
            <person name="White S."/>
            <person name="Xiong Z."/>
            <person name="Fang D."/>
            <person name="Wang B."/>
            <person name="Ming Y."/>
            <person name="Chen Y."/>
            <person name="Zheng Y."/>
            <person name="Kuraku S."/>
            <person name="Pignatelli M."/>
            <person name="Herrero J."/>
            <person name="Beal K."/>
            <person name="Nozawa M."/>
            <person name="Li Q."/>
            <person name="Wang J."/>
            <person name="Zhang H."/>
            <person name="Yu L."/>
            <person name="Shigenobu S."/>
            <person name="Wang J."/>
            <person name="Liu J."/>
            <person name="Flicek P."/>
            <person name="Searle S."/>
            <person name="Wang J."/>
            <person name="Kuratani S."/>
            <person name="Yin Y."/>
            <person name="Aken B."/>
            <person name="Zhang G."/>
            <person name="Irie N."/>
        </authorList>
    </citation>
    <scope>NUCLEOTIDE SEQUENCE [LARGE SCALE GENOMIC DNA]</scope>
</reference>